<dbReference type="AlphaFoldDB" id="A0A0E9TJ25"/>
<reference evidence="1" key="2">
    <citation type="journal article" date="2015" name="Fish Shellfish Immunol.">
        <title>Early steps in the European eel (Anguilla anguilla)-Vibrio vulnificus interaction in the gills: Role of the RtxA13 toxin.</title>
        <authorList>
            <person name="Callol A."/>
            <person name="Pajuelo D."/>
            <person name="Ebbesson L."/>
            <person name="Teles M."/>
            <person name="MacKenzie S."/>
            <person name="Amaro C."/>
        </authorList>
    </citation>
    <scope>NUCLEOTIDE SEQUENCE</scope>
</reference>
<name>A0A0E9TJ25_ANGAN</name>
<reference evidence="1" key="1">
    <citation type="submission" date="2014-11" db="EMBL/GenBank/DDBJ databases">
        <authorList>
            <person name="Amaro Gonzalez C."/>
        </authorList>
    </citation>
    <scope>NUCLEOTIDE SEQUENCE</scope>
</reference>
<evidence type="ECO:0000313" key="1">
    <source>
        <dbReference type="EMBL" id="JAH52880.1"/>
    </source>
</evidence>
<proteinExistence type="predicted"/>
<organism evidence="1">
    <name type="scientific">Anguilla anguilla</name>
    <name type="common">European freshwater eel</name>
    <name type="synonym">Muraena anguilla</name>
    <dbReference type="NCBI Taxonomy" id="7936"/>
    <lineage>
        <taxon>Eukaryota</taxon>
        <taxon>Metazoa</taxon>
        <taxon>Chordata</taxon>
        <taxon>Craniata</taxon>
        <taxon>Vertebrata</taxon>
        <taxon>Euteleostomi</taxon>
        <taxon>Actinopterygii</taxon>
        <taxon>Neopterygii</taxon>
        <taxon>Teleostei</taxon>
        <taxon>Anguilliformes</taxon>
        <taxon>Anguillidae</taxon>
        <taxon>Anguilla</taxon>
    </lineage>
</organism>
<dbReference type="EMBL" id="GBXM01055697">
    <property type="protein sequence ID" value="JAH52880.1"/>
    <property type="molecule type" value="Transcribed_RNA"/>
</dbReference>
<protein>
    <submittedName>
        <fullName evidence="1">Uncharacterized protein</fullName>
    </submittedName>
</protein>
<sequence length="25" mass="2884">MWFTLVPDAKNFRSSFEIHASPPCC</sequence>
<accession>A0A0E9TJ25</accession>